<dbReference type="PANTHER" id="PTHR23025">
    <property type="entry name" value="TRIACYLGLYCEROL LIPASE"/>
    <property type="match status" value="1"/>
</dbReference>
<dbReference type="Proteomes" id="UP000215256">
    <property type="component" value="Chromosome 2"/>
</dbReference>
<reference evidence="5 6" key="1">
    <citation type="submission" date="2017-07" db="EMBL/GenBank/DDBJ databases">
        <title>Phylogenetic study on the rhizospheric bacterium Ochrobactrum sp. A44.</title>
        <authorList>
            <person name="Krzyzanowska D.M."/>
            <person name="Ossowicki A."/>
            <person name="Rajewska M."/>
            <person name="Maciag T."/>
            <person name="Kaczynski Z."/>
            <person name="Czerwicka M."/>
            <person name="Jafra S."/>
        </authorList>
    </citation>
    <scope>NUCLEOTIDE SEQUENCE [LARGE SCALE GENOMIC DNA]</scope>
    <source>
        <strain evidence="5 6">A44</strain>
    </source>
</reference>
<evidence type="ECO:0000256" key="2">
    <source>
        <dbReference type="ARBA" id="ARBA00022801"/>
    </source>
</evidence>
<dbReference type="SUPFAM" id="SSF53474">
    <property type="entry name" value="alpha/beta-Hydrolases"/>
    <property type="match status" value="1"/>
</dbReference>
<dbReference type="GO" id="GO:0019433">
    <property type="term" value="P:triglyceride catabolic process"/>
    <property type="evidence" value="ECO:0007669"/>
    <property type="project" value="TreeGrafter"/>
</dbReference>
<evidence type="ECO:0000256" key="3">
    <source>
        <dbReference type="PROSITE-ProRule" id="PRU10038"/>
    </source>
</evidence>
<dbReference type="EMBL" id="CP022603">
    <property type="protein sequence ID" value="ASV83739.1"/>
    <property type="molecule type" value="Genomic_DNA"/>
</dbReference>
<organism evidence="5 6">
    <name type="scientific">Ochrobactrum quorumnocens</name>
    <dbReference type="NCBI Taxonomy" id="271865"/>
    <lineage>
        <taxon>Bacteria</taxon>
        <taxon>Pseudomonadati</taxon>
        <taxon>Pseudomonadota</taxon>
        <taxon>Alphaproteobacteria</taxon>
        <taxon>Hyphomicrobiales</taxon>
        <taxon>Brucellaceae</taxon>
        <taxon>Brucella/Ochrobactrum group</taxon>
        <taxon>Ochrobactrum</taxon>
    </lineage>
</organism>
<sequence>MTTTIKQELLPEMQAILEEIAIEFAGTPDPTTLPSAEGRALAEKNNQRWNINLPEIKDVCSIHLAANPSVGSQETPLLVLEPHNKKPGSILFVHGGGFAFCSPKTHERCARMLAEKSRLTVVLPDYRLAPEHPFPAGLHDVIGAMRALIDGELTGLDSPVYIAGDSAGANLALSAMLHEAENNHALPKGALLFYGNYAMDFETPSYKAFINGPGLTTDRMKRYWNWYASGQDIASNPLACPLHAKDAALEKMPPLYLTAAGIDPLFSDTILLHERLLKIGRKDELAATDGVVHGFLQYTNELTAARAALEDAAKALSRMA</sequence>
<dbReference type="GO" id="GO:0005829">
    <property type="term" value="C:cytosol"/>
    <property type="evidence" value="ECO:0007669"/>
    <property type="project" value="TreeGrafter"/>
</dbReference>
<dbReference type="OrthoDB" id="9806180at2"/>
<evidence type="ECO:0000259" key="4">
    <source>
        <dbReference type="Pfam" id="PF07859"/>
    </source>
</evidence>
<dbReference type="InterPro" id="IPR002168">
    <property type="entry name" value="Lipase_GDXG_HIS_AS"/>
</dbReference>
<protein>
    <recommendedName>
        <fullName evidence="4">Alpha/beta hydrolase fold-3 domain-containing protein</fullName>
    </recommendedName>
</protein>
<dbReference type="InterPro" id="IPR033140">
    <property type="entry name" value="Lipase_GDXG_put_SER_AS"/>
</dbReference>
<dbReference type="RefSeq" id="WP_095444648.1">
    <property type="nucleotide sequence ID" value="NZ_CP022603.1"/>
</dbReference>
<evidence type="ECO:0000256" key="1">
    <source>
        <dbReference type="ARBA" id="ARBA00010515"/>
    </source>
</evidence>
<keyword evidence="2" id="KW-0378">Hydrolase</keyword>
<evidence type="ECO:0000313" key="5">
    <source>
        <dbReference type="EMBL" id="ASV83739.1"/>
    </source>
</evidence>
<dbReference type="PROSITE" id="PS01174">
    <property type="entry name" value="LIPASE_GDXG_SER"/>
    <property type="match status" value="1"/>
</dbReference>
<name>A0A248UBM4_9HYPH</name>
<dbReference type="Pfam" id="PF07859">
    <property type="entry name" value="Abhydrolase_3"/>
    <property type="match status" value="1"/>
</dbReference>
<dbReference type="GO" id="GO:0004771">
    <property type="term" value="F:sterol ester esterase activity"/>
    <property type="evidence" value="ECO:0007669"/>
    <property type="project" value="TreeGrafter"/>
</dbReference>
<dbReference type="PROSITE" id="PS01173">
    <property type="entry name" value="LIPASE_GDXG_HIS"/>
    <property type="match status" value="1"/>
</dbReference>
<dbReference type="PANTHER" id="PTHR23025:SF3">
    <property type="entry name" value="HORMONE-SENSITIVE LIPASE"/>
    <property type="match status" value="1"/>
</dbReference>
<feature type="active site" evidence="3">
    <location>
        <position position="166"/>
    </location>
</feature>
<proteinExistence type="inferred from homology"/>
<dbReference type="InterPro" id="IPR029058">
    <property type="entry name" value="AB_hydrolase_fold"/>
</dbReference>
<dbReference type="Gene3D" id="3.40.50.1820">
    <property type="entry name" value="alpha/beta hydrolase"/>
    <property type="match status" value="1"/>
</dbReference>
<dbReference type="InterPro" id="IPR013094">
    <property type="entry name" value="AB_hydrolase_3"/>
</dbReference>
<dbReference type="KEGG" id="och:CES85_4522"/>
<feature type="domain" description="Alpha/beta hydrolase fold-3" evidence="4">
    <location>
        <begin position="90"/>
        <end position="296"/>
    </location>
</feature>
<comment type="similarity">
    <text evidence="1">Belongs to the 'GDXG' lipolytic enzyme family.</text>
</comment>
<dbReference type="GO" id="GO:0004806">
    <property type="term" value="F:triacylglycerol lipase activity"/>
    <property type="evidence" value="ECO:0007669"/>
    <property type="project" value="TreeGrafter"/>
</dbReference>
<evidence type="ECO:0000313" key="6">
    <source>
        <dbReference type="Proteomes" id="UP000215256"/>
    </source>
</evidence>
<accession>A0A248UBM4</accession>
<dbReference type="AlphaFoldDB" id="A0A248UBM4"/>
<gene>
    <name evidence="5" type="ORF">CES85_4522</name>
</gene>